<name>A0A1H2KRK2_9ACTN</name>
<protein>
    <submittedName>
        <fullName evidence="2">Uncharacterized protein</fullName>
    </submittedName>
</protein>
<dbReference type="STRING" id="419479.SAMN04488563_4142"/>
<dbReference type="RefSeq" id="WP_152690784.1">
    <property type="nucleotide sequence ID" value="NZ_KQ061231.1"/>
</dbReference>
<keyword evidence="3" id="KW-1185">Reference proteome</keyword>
<proteinExistence type="predicted"/>
<dbReference type="EMBL" id="LT629791">
    <property type="protein sequence ID" value="SDU71051.1"/>
    <property type="molecule type" value="Genomic_DNA"/>
</dbReference>
<feature type="region of interest" description="Disordered" evidence="1">
    <location>
        <begin position="1"/>
        <end position="35"/>
    </location>
</feature>
<sequence length="312" mass="32408">MTTPGEPLDLGVVGGGGQPPEPPPESSPDRPGRRAGRWRWAAVALAFVVGGVVGLVVADAREDATVHSRVELFGGQVQPVILGGERPDGELTVTVLNAGDRAVEIVGIEVEGMTLADGAEPGEPVEAEPGAWVTYVQRGIEVDCTGALPDGLRVRARAESGEEQLTEMAPPDNNDGLRGFWYLQCQAPYQFGLQVRDSAVIRTGDAEVVLGLELANDGPDDLSLGAIAARAPGFALTTDATELAIPAGESVAVETTWTVSDCETALSASGGSMAVRILHDGAETEQIIVLPEQGFVALARLSGRSCPATILE</sequence>
<dbReference type="Proteomes" id="UP000182977">
    <property type="component" value="Chromosome I"/>
</dbReference>
<gene>
    <name evidence="2" type="ORF">SAMN04488563_4142</name>
</gene>
<evidence type="ECO:0000256" key="1">
    <source>
        <dbReference type="SAM" id="MobiDB-lite"/>
    </source>
</evidence>
<dbReference type="OrthoDB" id="5183188at2"/>
<feature type="compositionally biased region" description="Low complexity" evidence="1">
    <location>
        <begin position="1"/>
        <end position="11"/>
    </location>
</feature>
<evidence type="ECO:0000313" key="2">
    <source>
        <dbReference type="EMBL" id="SDU71051.1"/>
    </source>
</evidence>
<organism evidence="2 3">
    <name type="scientific">Jiangella alkaliphila</name>
    <dbReference type="NCBI Taxonomy" id="419479"/>
    <lineage>
        <taxon>Bacteria</taxon>
        <taxon>Bacillati</taxon>
        <taxon>Actinomycetota</taxon>
        <taxon>Actinomycetes</taxon>
        <taxon>Jiangellales</taxon>
        <taxon>Jiangellaceae</taxon>
        <taxon>Jiangella</taxon>
    </lineage>
</organism>
<accession>A0A1H2KRK2</accession>
<evidence type="ECO:0000313" key="3">
    <source>
        <dbReference type="Proteomes" id="UP000182977"/>
    </source>
</evidence>
<dbReference type="AlphaFoldDB" id="A0A1H2KRK2"/>
<reference evidence="3" key="1">
    <citation type="submission" date="2016-10" db="EMBL/GenBank/DDBJ databases">
        <authorList>
            <person name="Varghese N."/>
            <person name="Submissions S."/>
        </authorList>
    </citation>
    <scope>NUCLEOTIDE SEQUENCE [LARGE SCALE GENOMIC DNA]</scope>
    <source>
        <strain evidence="3">DSM 45079</strain>
    </source>
</reference>